<comment type="caution">
    <text evidence="1">The sequence shown here is derived from an EMBL/GenBank/DDBJ whole genome shotgun (WGS) entry which is preliminary data.</text>
</comment>
<dbReference type="AlphaFoldDB" id="A0AAV4F4G4"/>
<reference evidence="1 2" key="1">
    <citation type="journal article" date="2021" name="Elife">
        <title>Chloroplast acquisition without the gene transfer in kleptoplastic sea slugs, Plakobranchus ocellatus.</title>
        <authorList>
            <person name="Maeda T."/>
            <person name="Takahashi S."/>
            <person name="Yoshida T."/>
            <person name="Shimamura S."/>
            <person name="Takaki Y."/>
            <person name="Nagai Y."/>
            <person name="Toyoda A."/>
            <person name="Suzuki Y."/>
            <person name="Arimoto A."/>
            <person name="Ishii H."/>
            <person name="Satoh N."/>
            <person name="Nishiyama T."/>
            <person name="Hasebe M."/>
            <person name="Maruyama T."/>
            <person name="Minagawa J."/>
            <person name="Obokata J."/>
            <person name="Shigenobu S."/>
        </authorList>
    </citation>
    <scope>NUCLEOTIDE SEQUENCE [LARGE SCALE GENOMIC DNA]</scope>
</reference>
<keyword evidence="2" id="KW-1185">Reference proteome</keyword>
<sequence length="228" mass="25976">MAPLTIRFLIRSVCYLLPLKTNLVRWGKKDDPACPLCHVRQTKEHVLSSCKVALSHGRYTWRHNRVLQELASVISTAKGESNSPSPSFTIFTTEGGAKKWCGRSNTASTQRKGLLDRCNDWEVSANLREWDKHPDVIRRSTLRPDIVIHSLSTQQFIMVELTVPYKSRMEQADTYKKEKYLGLTKELEESGYRAKTMPIEIEARGFTGSLAYYLLSKISISGKNELKP</sequence>
<protein>
    <submittedName>
        <fullName evidence="1">Polyprotein</fullName>
    </submittedName>
</protein>
<dbReference type="Proteomes" id="UP000762676">
    <property type="component" value="Unassembled WGS sequence"/>
</dbReference>
<accession>A0AAV4F4G4</accession>
<dbReference type="EMBL" id="BMAT01011170">
    <property type="protein sequence ID" value="GFR67894.1"/>
    <property type="molecule type" value="Genomic_DNA"/>
</dbReference>
<name>A0AAV4F4G4_9GAST</name>
<evidence type="ECO:0000313" key="2">
    <source>
        <dbReference type="Proteomes" id="UP000762676"/>
    </source>
</evidence>
<proteinExistence type="predicted"/>
<gene>
    <name evidence="1" type="ORF">ElyMa_005594600</name>
</gene>
<evidence type="ECO:0000313" key="1">
    <source>
        <dbReference type="EMBL" id="GFR67894.1"/>
    </source>
</evidence>
<organism evidence="1 2">
    <name type="scientific">Elysia marginata</name>
    <dbReference type="NCBI Taxonomy" id="1093978"/>
    <lineage>
        <taxon>Eukaryota</taxon>
        <taxon>Metazoa</taxon>
        <taxon>Spiralia</taxon>
        <taxon>Lophotrochozoa</taxon>
        <taxon>Mollusca</taxon>
        <taxon>Gastropoda</taxon>
        <taxon>Heterobranchia</taxon>
        <taxon>Euthyneura</taxon>
        <taxon>Panpulmonata</taxon>
        <taxon>Sacoglossa</taxon>
        <taxon>Placobranchoidea</taxon>
        <taxon>Plakobranchidae</taxon>
        <taxon>Elysia</taxon>
    </lineage>
</organism>